<feature type="domain" description="Peptidase M12A" evidence="2">
    <location>
        <begin position="197"/>
        <end position="236"/>
    </location>
</feature>
<dbReference type="GO" id="GO:0046872">
    <property type="term" value="F:metal ion binding"/>
    <property type="evidence" value="ECO:0007669"/>
    <property type="project" value="UniProtKB-KW"/>
</dbReference>
<dbReference type="EC" id="3.4.24.-" evidence="1"/>
<keyword evidence="1" id="KW-0378">Hydrolase</keyword>
<keyword evidence="1" id="KW-0479">Metal-binding</keyword>
<reference evidence="3" key="1">
    <citation type="submission" date="2022-06" db="EMBL/GenBank/DDBJ databases">
        <title>Complete genome sequences of two strains of the flax pathogen Septoria linicola.</title>
        <authorList>
            <person name="Lapalu N."/>
            <person name="Simon A."/>
            <person name="Demenou B."/>
            <person name="Paumier D."/>
            <person name="Guillot M.-P."/>
            <person name="Gout L."/>
            <person name="Valade R."/>
        </authorList>
    </citation>
    <scope>NUCLEOTIDE SEQUENCE</scope>
    <source>
        <strain evidence="3">SE15195</strain>
    </source>
</reference>
<dbReference type="GO" id="GO:0004222">
    <property type="term" value="F:metalloendopeptidase activity"/>
    <property type="evidence" value="ECO:0007669"/>
    <property type="project" value="UniProtKB-UniRule"/>
</dbReference>
<keyword evidence="1" id="KW-0482">Metalloprotease</keyword>
<name>A0A9Q9APF3_9PEZI</name>
<dbReference type="Pfam" id="PF01400">
    <property type="entry name" value="Astacin"/>
    <property type="match status" value="1"/>
</dbReference>
<dbReference type="InterPro" id="IPR024079">
    <property type="entry name" value="MetalloPept_cat_dom_sf"/>
</dbReference>
<dbReference type="PRINTS" id="PR00480">
    <property type="entry name" value="ASTACIN"/>
</dbReference>
<dbReference type="PANTHER" id="PTHR10127:SF850">
    <property type="entry name" value="METALLOENDOPEPTIDASE"/>
    <property type="match status" value="1"/>
</dbReference>
<organism evidence="3 4">
    <name type="scientific">Septoria linicola</name>
    <dbReference type="NCBI Taxonomy" id="215465"/>
    <lineage>
        <taxon>Eukaryota</taxon>
        <taxon>Fungi</taxon>
        <taxon>Dikarya</taxon>
        <taxon>Ascomycota</taxon>
        <taxon>Pezizomycotina</taxon>
        <taxon>Dothideomycetes</taxon>
        <taxon>Dothideomycetidae</taxon>
        <taxon>Mycosphaerellales</taxon>
        <taxon>Mycosphaerellaceae</taxon>
        <taxon>Septoria</taxon>
    </lineage>
</organism>
<protein>
    <recommendedName>
        <fullName evidence="1">Metalloendopeptidase</fullName>
        <ecNumber evidence="1">3.4.24.-</ecNumber>
    </recommendedName>
</protein>
<evidence type="ECO:0000313" key="3">
    <source>
        <dbReference type="EMBL" id="USW49671.1"/>
    </source>
</evidence>
<comment type="cofactor">
    <cofactor evidence="1">
        <name>Zn(2+)</name>
        <dbReference type="ChEBI" id="CHEBI:29105"/>
    </cofactor>
    <text evidence="1">Binds 1 zinc ion per subunit.</text>
</comment>
<keyword evidence="1" id="KW-0732">Signal</keyword>
<evidence type="ECO:0000259" key="2">
    <source>
        <dbReference type="Pfam" id="PF01400"/>
    </source>
</evidence>
<keyword evidence="4" id="KW-1185">Reference proteome</keyword>
<dbReference type="EMBL" id="CP099419">
    <property type="protein sequence ID" value="USW49671.1"/>
    <property type="molecule type" value="Genomic_DNA"/>
</dbReference>
<keyword evidence="1" id="KW-0645">Protease</keyword>
<dbReference type="InterPro" id="IPR001506">
    <property type="entry name" value="Peptidase_M12A"/>
</dbReference>
<dbReference type="PANTHER" id="PTHR10127">
    <property type="entry name" value="DISCOIDIN, CUB, EGF, LAMININ , AND ZINC METALLOPROTEASE DOMAIN CONTAINING"/>
    <property type="match status" value="1"/>
</dbReference>
<sequence length="409" mass="45931">MNSLATTLLIAALCSATSACSLAEEHTCSADILNKRWFGVPELPNDQSLTAPYRYPWPVTCTDPIVMPVRYCFKDRRSAKNLGKIVLQAVAGWSPAWTDGSELLSALRIIPDPGCGDEKYCLCSNLNVAKDALMISDDTKDNNPEWNDGPECQTVTTTGYSYIPEHEPEAPFRHYLKFCAYDPTDNNRQEMKAILYMKHEMGHAMGLSHEHQRRDRDQYLWYQIKNILGYETAVEKVTVDELGFFEEDQTIDQRVKMAARRGYIAKHYFPEAVDYAMAISHTEGYDEAAYMYEAFEASAKFDYDSIMIYSSDLGAVAPGKKIIFRKDNKQAVYMGGDPDVTKAGISEGDVARVAQLYDAKTEAGHRAKRGEVWGIGGSGPSRLKVKVRSEEIAVVHAPGRRRSDERNEL</sequence>
<accession>A0A9Q9APF3</accession>
<gene>
    <name evidence="3" type="ORF">Slin15195_G029900</name>
</gene>
<dbReference type="Gene3D" id="3.40.390.10">
    <property type="entry name" value="Collagenase (Catalytic Domain)"/>
    <property type="match status" value="1"/>
</dbReference>
<evidence type="ECO:0000313" key="4">
    <source>
        <dbReference type="Proteomes" id="UP001056384"/>
    </source>
</evidence>
<keyword evidence="1" id="KW-0862">Zinc</keyword>
<dbReference type="SUPFAM" id="SSF55486">
    <property type="entry name" value="Metalloproteases ('zincins'), catalytic domain"/>
    <property type="match status" value="1"/>
</dbReference>
<feature type="chain" id="PRO_5040527972" description="Metalloendopeptidase" evidence="1">
    <location>
        <begin position="20"/>
        <end position="409"/>
    </location>
</feature>
<dbReference type="AlphaFoldDB" id="A0A9Q9APF3"/>
<dbReference type="Proteomes" id="UP001056384">
    <property type="component" value="Chromosome 2"/>
</dbReference>
<evidence type="ECO:0000256" key="1">
    <source>
        <dbReference type="RuleBase" id="RU361183"/>
    </source>
</evidence>
<proteinExistence type="predicted"/>
<feature type="signal peptide" evidence="1">
    <location>
        <begin position="1"/>
        <end position="19"/>
    </location>
</feature>
<dbReference type="GO" id="GO:0006508">
    <property type="term" value="P:proteolysis"/>
    <property type="evidence" value="ECO:0007669"/>
    <property type="project" value="UniProtKB-KW"/>
</dbReference>
<dbReference type="OrthoDB" id="291007at2759"/>